<evidence type="ECO:0000313" key="1">
    <source>
        <dbReference type="EMBL" id="KRN78991.1"/>
    </source>
</evidence>
<reference evidence="1 2" key="1">
    <citation type="journal article" date="2015" name="Genome Announc.">
        <title>Expanding the biotechnology potential of lactobacilli through comparative genomics of 213 strains and associated genera.</title>
        <authorList>
            <person name="Sun Z."/>
            <person name="Harris H.M."/>
            <person name="McCann A."/>
            <person name="Guo C."/>
            <person name="Argimon S."/>
            <person name="Zhang W."/>
            <person name="Yang X."/>
            <person name="Jeffery I.B."/>
            <person name="Cooney J.C."/>
            <person name="Kagawa T.F."/>
            <person name="Liu W."/>
            <person name="Song Y."/>
            <person name="Salvetti E."/>
            <person name="Wrobel A."/>
            <person name="Rasinkangas P."/>
            <person name="Parkhill J."/>
            <person name="Rea M.C."/>
            <person name="O'Sullivan O."/>
            <person name="Ritari J."/>
            <person name="Douillard F.P."/>
            <person name="Paul Ross R."/>
            <person name="Yang R."/>
            <person name="Briner A.E."/>
            <person name="Felis G.E."/>
            <person name="de Vos W.M."/>
            <person name="Barrangou R."/>
            <person name="Klaenhammer T.R."/>
            <person name="Caufield P.W."/>
            <person name="Cui Y."/>
            <person name="Zhang H."/>
            <person name="O'Toole P.W."/>
        </authorList>
    </citation>
    <scope>NUCLEOTIDE SEQUENCE [LARGE SCALE GENOMIC DNA]</scope>
    <source>
        <strain evidence="1 2">DSM 20690</strain>
    </source>
</reference>
<dbReference type="GO" id="GO:0016853">
    <property type="term" value="F:isomerase activity"/>
    <property type="evidence" value="ECO:0007669"/>
    <property type="project" value="InterPro"/>
</dbReference>
<dbReference type="Proteomes" id="UP000051565">
    <property type="component" value="Unassembled WGS sequence"/>
</dbReference>
<name>A0A0R2JPB5_9LACO</name>
<evidence type="ECO:0008006" key="3">
    <source>
        <dbReference type="Google" id="ProtNLM"/>
    </source>
</evidence>
<protein>
    <recommendedName>
        <fullName evidence="3">Aldose 1-epimerase</fullName>
    </recommendedName>
</protein>
<dbReference type="Gene3D" id="2.70.98.10">
    <property type="match status" value="1"/>
</dbReference>
<dbReference type="InterPro" id="IPR037481">
    <property type="entry name" value="LacX"/>
</dbReference>
<dbReference type="SUPFAM" id="SSF74650">
    <property type="entry name" value="Galactose mutarotase-like"/>
    <property type="match status" value="1"/>
</dbReference>
<dbReference type="STRING" id="53444.AYR59_05420"/>
<dbReference type="OrthoDB" id="9795355at2"/>
<comment type="caution">
    <text evidence="1">The sequence shown here is derived from an EMBL/GenBank/DDBJ whole genome shotgun (WGS) entry which is preliminary data.</text>
</comment>
<dbReference type="CDD" id="cd09024">
    <property type="entry name" value="Aldose_epim_lacX"/>
    <property type="match status" value="1"/>
</dbReference>
<gene>
    <name evidence="1" type="ORF">IV52_GL000395</name>
</gene>
<dbReference type="Pfam" id="PF01263">
    <property type="entry name" value="Aldose_epim"/>
    <property type="match status" value="1"/>
</dbReference>
<dbReference type="PANTHER" id="PTHR11122">
    <property type="entry name" value="APOSPORY-ASSOCIATED PROTEIN C-RELATED"/>
    <property type="match status" value="1"/>
</dbReference>
<dbReference type="InterPro" id="IPR008183">
    <property type="entry name" value="Aldose_1/G6P_1-epimerase"/>
</dbReference>
<dbReference type="GO" id="GO:0030246">
    <property type="term" value="F:carbohydrate binding"/>
    <property type="evidence" value="ECO:0007669"/>
    <property type="project" value="InterPro"/>
</dbReference>
<keyword evidence="2" id="KW-1185">Reference proteome</keyword>
<dbReference type="PATRIC" id="fig|1122148.6.peg.414"/>
<evidence type="ECO:0000313" key="2">
    <source>
        <dbReference type="Proteomes" id="UP000051565"/>
    </source>
</evidence>
<dbReference type="AlphaFoldDB" id="A0A0R2JPB5"/>
<dbReference type="InterPro" id="IPR011013">
    <property type="entry name" value="Gal_mutarotase_sf_dom"/>
</dbReference>
<dbReference type="GO" id="GO:0005975">
    <property type="term" value="P:carbohydrate metabolic process"/>
    <property type="evidence" value="ECO:0007669"/>
    <property type="project" value="InterPro"/>
</dbReference>
<accession>A0A0R2JPB5</accession>
<sequence>MTVVLKNNQLNVKINEKGAEIVSVTNKELLEYIWDADPRHWKRHAPILFPIVGRLQNDEYNYEGTIYKMYQHGFARDSEFEVVEHTNTKVVFLLQPNDEIKLHYPFKFKLYVTYILNGNDLSVDMLVKNEDRHSMYFSIGAHPGFRIPLSPEKESFNDYSVTIIPDHQYSLISLDKDGLTTTNVHNKSGLTDPLPISHHLFSEDAKIFDVSENKKTTFKISSKKGKHGVAVTAYNNQYFGLWSTYPQESDFVCVEPWWGIADSESSTGFIKDKKDISRLRCGEDFYAKFTIKFF</sequence>
<dbReference type="GeneID" id="61250275"/>
<organism evidence="1 2">
    <name type="scientific">Fructilactobacillus lindneri DSM 20690 = JCM 11027</name>
    <dbReference type="NCBI Taxonomy" id="1122148"/>
    <lineage>
        <taxon>Bacteria</taxon>
        <taxon>Bacillati</taxon>
        <taxon>Bacillota</taxon>
        <taxon>Bacilli</taxon>
        <taxon>Lactobacillales</taxon>
        <taxon>Lactobacillaceae</taxon>
        <taxon>Fructilactobacillus</taxon>
    </lineage>
</organism>
<dbReference type="RefSeq" id="WP_054646173.1">
    <property type="nucleotide sequence ID" value="NZ_FUXS01000001.1"/>
</dbReference>
<dbReference type="EMBL" id="JQBT01000032">
    <property type="protein sequence ID" value="KRN78991.1"/>
    <property type="molecule type" value="Genomic_DNA"/>
</dbReference>
<dbReference type="PANTHER" id="PTHR11122:SF13">
    <property type="entry name" value="GLUCOSE-6-PHOSPHATE 1-EPIMERASE"/>
    <property type="match status" value="1"/>
</dbReference>
<dbReference type="InterPro" id="IPR014718">
    <property type="entry name" value="GH-type_carb-bd"/>
</dbReference>
<proteinExistence type="predicted"/>